<proteinExistence type="predicted"/>
<reference evidence="1" key="2">
    <citation type="submission" date="2013-04" db="UniProtKB">
        <authorList>
            <consortium name="EnsemblPlants"/>
        </authorList>
    </citation>
    <scope>IDENTIFICATION</scope>
</reference>
<reference evidence="1" key="1">
    <citation type="journal article" date="2013" name="Nat. Commun.">
        <title>Whole-genome sequencing of Oryza brachyantha reveals mechanisms underlying Oryza genome evolution.</title>
        <authorList>
            <person name="Chen J."/>
            <person name="Huang Q."/>
            <person name="Gao D."/>
            <person name="Wang J."/>
            <person name="Lang Y."/>
            <person name="Liu T."/>
            <person name="Li B."/>
            <person name="Bai Z."/>
            <person name="Luis Goicoechea J."/>
            <person name="Liang C."/>
            <person name="Chen C."/>
            <person name="Zhang W."/>
            <person name="Sun S."/>
            <person name="Liao Y."/>
            <person name="Zhang X."/>
            <person name="Yang L."/>
            <person name="Song C."/>
            <person name="Wang M."/>
            <person name="Shi J."/>
            <person name="Liu G."/>
            <person name="Liu J."/>
            <person name="Zhou H."/>
            <person name="Zhou W."/>
            <person name="Yu Q."/>
            <person name="An N."/>
            <person name="Chen Y."/>
            <person name="Cai Q."/>
            <person name="Wang B."/>
            <person name="Liu B."/>
            <person name="Min J."/>
            <person name="Huang Y."/>
            <person name="Wu H."/>
            <person name="Li Z."/>
            <person name="Zhang Y."/>
            <person name="Yin Y."/>
            <person name="Song W."/>
            <person name="Jiang J."/>
            <person name="Jackson S.A."/>
            <person name="Wing R.A."/>
            <person name="Wang J."/>
            <person name="Chen M."/>
        </authorList>
    </citation>
    <scope>NUCLEOTIDE SEQUENCE [LARGE SCALE GENOMIC DNA]</scope>
    <source>
        <strain evidence="1">cv. IRGC 101232</strain>
    </source>
</reference>
<accession>J3LV64</accession>
<evidence type="ECO:0000313" key="2">
    <source>
        <dbReference type="Proteomes" id="UP000006038"/>
    </source>
</evidence>
<evidence type="ECO:0000313" key="1">
    <source>
        <dbReference type="EnsemblPlants" id="OB04G10390.1"/>
    </source>
</evidence>
<dbReference type="PANTHER" id="PTHR33377">
    <property type="entry name" value="OS10G0134700 PROTEIN-RELATED"/>
    <property type="match status" value="1"/>
</dbReference>
<dbReference type="KEGG" id="obr:102717336"/>
<dbReference type="RefSeq" id="XP_015692272.1">
    <property type="nucleotide sequence ID" value="XM_015836786.2"/>
</dbReference>
<protein>
    <submittedName>
        <fullName evidence="1">Uncharacterized protein</fullName>
    </submittedName>
</protein>
<keyword evidence="2" id="KW-1185">Reference proteome</keyword>
<organism evidence="1">
    <name type="scientific">Oryza brachyantha</name>
    <name type="common">malo sina</name>
    <dbReference type="NCBI Taxonomy" id="4533"/>
    <lineage>
        <taxon>Eukaryota</taxon>
        <taxon>Viridiplantae</taxon>
        <taxon>Streptophyta</taxon>
        <taxon>Embryophyta</taxon>
        <taxon>Tracheophyta</taxon>
        <taxon>Spermatophyta</taxon>
        <taxon>Magnoliopsida</taxon>
        <taxon>Liliopsida</taxon>
        <taxon>Poales</taxon>
        <taxon>Poaceae</taxon>
        <taxon>BOP clade</taxon>
        <taxon>Oryzoideae</taxon>
        <taxon>Oryzeae</taxon>
        <taxon>Oryzinae</taxon>
        <taxon>Oryza</taxon>
    </lineage>
</organism>
<dbReference type="RefSeq" id="XP_015692273.1">
    <property type="nucleotide sequence ID" value="XM_015836787.2"/>
</dbReference>
<dbReference type="OMA" id="CKQHELQ"/>
<dbReference type="RefSeq" id="XP_015692271.1">
    <property type="nucleotide sequence ID" value="XM_015836785.2"/>
</dbReference>
<dbReference type="Proteomes" id="UP000006038">
    <property type="component" value="Chromosome 4"/>
</dbReference>
<sequence>MAEIVRSAIVGEAVSRIFSGIISKHEDNSDEGDNIERLEMAHIKIEAAIETSNKWQITDMPLLCWQKKLKRASQECDDMLHRCKQRAIEDNEIEDQVEQSSFPRRVTHATKLFILSFIGHNNDDYYSSSAVVRRFERIADSADEFLRFVQLGGRPRQYLFFDPLIAHLFAGKLLTYQILHDGSQYHYFSICPMSFEERGLEAMLSFIYEDCKVPKNSFRLRIMLRLSESTDIMGITAKCLQLATPQFKSTAEVVIRELTLLPTQDFSWLSQYECESLEHWNNVHSTLTQRFRPDPLCCYRGYIPACSSNSTRISSLSSIFPEPVSDMFLQCHISLSEYNNMQGSPTTRDDTSSLDNFPLLKIGILFTPHDSVEDLKLVNANKSYVVETIDGGNQLTMDVDVTQHRRLEEMLPKAIDYLYQNAEASTYQVSWKSKHGSAHFGVVKTSMAPMLPGARRTTRRQGRRNKIEAQMIKNGQWKEALRDYLKLLAMRSSDDLQCWFMAWLNHRN</sequence>
<dbReference type="AlphaFoldDB" id="J3LV64"/>
<dbReference type="InterPro" id="IPR013181">
    <property type="entry name" value="DUF1719"/>
</dbReference>
<dbReference type="Pfam" id="PF08224">
    <property type="entry name" value="DUF1719"/>
    <property type="match status" value="1"/>
</dbReference>
<dbReference type="EnsemblPlants" id="OB04G10390.1">
    <property type="protein sequence ID" value="OB04G10390.1"/>
    <property type="gene ID" value="OB04G10390"/>
</dbReference>
<dbReference type="eggNOG" id="ENOG502R51S">
    <property type="taxonomic scope" value="Eukaryota"/>
</dbReference>
<dbReference type="PANTHER" id="PTHR33377:SF11">
    <property type="entry name" value="OS04G0105900 PROTEIN"/>
    <property type="match status" value="1"/>
</dbReference>
<dbReference type="GeneID" id="102717336"/>
<dbReference type="OrthoDB" id="584137at2759"/>
<dbReference type="HOGENOM" id="CLU_022287_0_0_1"/>
<gene>
    <name evidence="1" type="primary">LOC102717336</name>
</gene>
<dbReference type="Gramene" id="OB04G10390.1">
    <property type="protein sequence ID" value="OB04G10390.1"/>
    <property type="gene ID" value="OB04G10390"/>
</dbReference>
<name>J3LV64_ORYBR</name>
<dbReference type="SMART" id="SM01157">
    <property type="entry name" value="DUF1719"/>
    <property type="match status" value="1"/>
</dbReference>
<dbReference type="RefSeq" id="XP_006653099.1">
    <property type="nucleotide sequence ID" value="XM_006653036.3"/>
</dbReference>